<evidence type="ECO:0000256" key="1">
    <source>
        <dbReference type="ARBA" id="ARBA00013258"/>
    </source>
</evidence>
<dbReference type="SMART" id="SM00827">
    <property type="entry name" value="PKS_AT"/>
    <property type="match status" value="1"/>
</dbReference>
<accession>X1CF38</accession>
<protein>
    <recommendedName>
        <fullName evidence="1">[acyl-carrier-protein] S-malonyltransferase</fullName>
        <ecNumber evidence="1">2.3.1.39</ecNumber>
    </recommendedName>
</protein>
<reference evidence="6" key="1">
    <citation type="journal article" date="2014" name="Front. Microbiol.">
        <title>High frequency of phylogenetically diverse reductive dehalogenase-homologous genes in deep subseafloor sedimentary metagenomes.</title>
        <authorList>
            <person name="Kawai M."/>
            <person name="Futagami T."/>
            <person name="Toyoda A."/>
            <person name="Takaki Y."/>
            <person name="Nishi S."/>
            <person name="Hori S."/>
            <person name="Arai W."/>
            <person name="Tsubouchi T."/>
            <person name="Morono Y."/>
            <person name="Uchiyama I."/>
            <person name="Ito T."/>
            <person name="Fujiyama A."/>
            <person name="Inagaki F."/>
            <person name="Takami H."/>
        </authorList>
    </citation>
    <scope>NUCLEOTIDE SEQUENCE</scope>
    <source>
        <strain evidence="6">Expedition CK06-06</strain>
    </source>
</reference>
<dbReference type="EMBL" id="BART01034601">
    <property type="protein sequence ID" value="GAH06272.1"/>
    <property type="molecule type" value="Genomic_DNA"/>
</dbReference>
<dbReference type="GO" id="GO:0006633">
    <property type="term" value="P:fatty acid biosynthetic process"/>
    <property type="evidence" value="ECO:0007669"/>
    <property type="project" value="InterPro"/>
</dbReference>
<keyword evidence="2" id="KW-0808">Transferase</keyword>
<dbReference type="InterPro" id="IPR001227">
    <property type="entry name" value="Ac_transferase_dom_sf"/>
</dbReference>
<dbReference type="InterPro" id="IPR003965">
    <property type="entry name" value="Fatty_acid_synthase"/>
</dbReference>
<dbReference type="GO" id="GO:0005829">
    <property type="term" value="C:cytosol"/>
    <property type="evidence" value="ECO:0007669"/>
    <property type="project" value="TreeGrafter"/>
</dbReference>
<comment type="caution">
    <text evidence="6">The sequence shown here is derived from an EMBL/GenBank/DDBJ whole genome shotgun (WGS) entry which is preliminary data.</text>
</comment>
<evidence type="ECO:0000259" key="5">
    <source>
        <dbReference type="SMART" id="SM00827"/>
    </source>
</evidence>
<dbReference type="Gene3D" id="3.30.70.250">
    <property type="entry name" value="Malonyl-CoA ACP transacylase, ACP-binding"/>
    <property type="match status" value="1"/>
</dbReference>
<dbReference type="PRINTS" id="PR01483">
    <property type="entry name" value="FASYNTHASE"/>
</dbReference>
<name>X1CF38_9ZZZZ</name>
<comment type="catalytic activity">
    <reaction evidence="4">
        <text>holo-[ACP] + malonyl-CoA = malonyl-[ACP] + CoA</text>
        <dbReference type="Rhea" id="RHEA:41792"/>
        <dbReference type="Rhea" id="RHEA-COMP:9623"/>
        <dbReference type="Rhea" id="RHEA-COMP:9685"/>
        <dbReference type="ChEBI" id="CHEBI:57287"/>
        <dbReference type="ChEBI" id="CHEBI:57384"/>
        <dbReference type="ChEBI" id="CHEBI:64479"/>
        <dbReference type="ChEBI" id="CHEBI:78449"/>
        <dbReference type="EC" id="2.3.1.39"/>
    </reaction>
</comment>
<gene>
    <name evidence="6" type="ORF">S01H4_59091</name>
</gene>
<dbReference type="Gene3D" id="3.40.366.10">
    <property type="entry name" value="Malonyl-Coenzyme A Acyl Carrier Protein, domain 2"/>
    <property type="match status" value="1"/>
</dbReference>
<proteinExistence type="predicted"/>
<dbReference type="EC" id="2.3.1.39" evidence="1"/>
<dbReference type="InterPro" id="IPR050858">
    <property type="entry name" value="Mal-CoA-ACP_Trans/PKS_FabD"/>
</dbReference>
<dbReference type="GO" id="GO:0004312">
    <property type="term" value="F:fatty acid synthase activity"/>
    <property type="evidence" value="ECO:0007669"/>
    <property type="project" value="InterPro"/>
</dbReference>
<dbReference type="Pfam" id="PF00698">
    <property type="entry name" value="Acyl_transf_1"/>
    <property type="match status" value="1"/>
</dbReference>
<feature type="non-terminal residue" evidence="6">
    <location>
        <position position="209"/>
    </location>
</feature>
<evidence type="ECO:0000256" key="3">
    <source>
        <dbReference type="ARBA" id="ARBA00023315"/>
    </source>
</evidence>
<sequence>PQLYGATPSVSQKFLIPDNIADSIPSISMSSPELCFLFSGQGSQYVGMAEKLYQKFQIIRNTLDNANRICKDFGGFNLLELLFGSPNITEEENSKKLRQTQFTQPAIYSVEMALVNLFKSKGINAGIVGGHSLGEFAALVTAGVLTFEDGLKVVITRGKAMAESPPGVQCTMAAIFTSSELVEKSLKELSVENVSISNYNSSSQGAPSL</sequence>
<evidence type="ECO:0000256" key="2">
    <source>
        <dbReference type="ARBA" id="ARBA00022679"/>
    </source>
</evidence>
<dbReference type="GO" id="GO:0004314">
    <property type="term" value="F:[acyl-carrier-protein] S-malonyltransferase activity"/>
    <property type="evidence" value="ECO:0007669"/>
    <property type="project" value="UniProtKB-EC"/>
</dbReference>
<organism evidence="6">
    <name type="scientific">marine sediment metagenome</name>
    <dbReference type="NCBI Taxonomy" id="412755"/>
    <lineage>
        <taxon>unclassified sequences</taxon>
        <taxon>metagenomes</taxon>
        <taxon>ecological metagenomes</taxon>
    </lineage>
</organism>
<dbReference type="AlphaFoldDB" id="X1CF38"/>
<dbReference type="InterPro" id="IPR016035">
    <property type="entry name" value="Acyl_Trfase/lysoPLipase"/>
</dbReference>
<dbReference type="PANTHER" id="PTHR42681">
    <property type="entry name" value="MALONYL-COA-ACYL CARRIER PROTEIN TRANSACYLASE, MITOCHONDRIAL"/>
    <property type="match status" value="1"/>
</dbReference>
<dbReference type="InterPro" id="IPR014043">
    <property type="entry name" value="Acyl_transferase_dom"/>
</dbReference>
<evidence type="ECO:0000313" key="6">
    <source>
        <dbReference type="EMBL" id="GAH06272.1"/>
    </source>
</evidence>
<feature type="non-terminal residue" evidence="6">
    <location>
        <position position="1"/>
    </location>
</feature>
<dbReference type="GO" id="GO:0005835">
    <property type="term" value="C:fatty acid synthase complex"/>
    <property type="evidence" value="ECO:0007669"/>
    <property type="project" value="InterPro"/>
</dbReference>
<evidence type="ECO:0000256" key="4">
    <source>
        <dbReference type="ARBA" id="ARBA00048462"/>
    </source>
</evidence>
<dbReference type="SUPFAM" id="SSF52151">
    <property type="entry name" value="FabD/lysophospholipase-like"/>
    <property type="match status" value="1"/>
</dbReference>
<feature type="domain" description="Malonyl-CoA:ACP transacylase (MAT)" evidence="5">
    <location>
        <begin position="37"/>
        <end position="209"/>
    </location>
</feature>
<dbReference type="PANTHER" id="PTHR42681:SF1">
    <property type="entry name" value="MALONYL-COA-ACYL CARRIER PROTEIN TRANSACYLASE, MITOCHONDRIAL"/>
    <property type="match status" value="1"/>
</dbReference>
<keyword evidence="3" id="KW-0012">Acyltransferase</keyword>